<dbReference type="Proteomes" id="UP000727456">
    <property type="component" value="Unassembled WGS sequence"/>
</dbReference>
<dbReference type="EMBL" id="JAAOZC010000009">
    <property type="protein sequence ID" value="NIJ09192.1"/>
    <property type="molecule type" value="Genomic_DNA"/>
</dbReference>
<dbReference type="InterPro" id="IPR051321">
    <property type="entry name" value="PHA/PHB_synthase"/>
</dbReference>
<dbReference type="PANTHER" id="PTHR36837">
    <property type="entry name" value="POLY(3-HYDROXYALKANOATE) POLYMERASE SUBUNIT PHAC"/>
    <property type="match status" value="1"/>
</dbReference>
<dbReference type="GO" id="GO:0050526">
    <property type="term" value="F:poly(3-hydroxybutyrate) depolymerase activity"/>
    <property type="evidence" value="ECO:0007669"/>
    <property type="project" value="UniProtKB-EC"/>
</dbReference>
<dbReference type="RefSeq" id="WP_167074582.1">
    <property type="nucleotide sequence ID" value="NZ_JAAOZC010000009.1"/>
</dbReference>
<dbReference type="EC" id="3.1.1.75" evidence="2"/>
<keyword evidence="2" id="KW-0378">Hydrolase</keyword>
<dbReference type="PANTHER" id="PTHR36837:SF4">
    <property type="entry name" value="BLR0908 PROTEIN"/>
    <property type="match status" value="1"/>
</dbReference>
<comment type="caution">
    <text evidence="2">The sequence shown here is derived from an EMBL/GenBank/DDBJ whole genome shotgun (WGS) entry which is preliminary data.</text>
</comment>
<reference evidence="2 3" key="1">
    <citation type="submission" date="2020-03" db="EMBL/GenBank/DDBJ databases">
        <title>Genomic Encyclopedia of Type Strains, Phase III (KMG-III): the genomes of soil and plant-associated and newly described type strains.</title>
        <authorList>
            <person name="Whitman W."/>
        </authorList>
    </citation>
    <scope>NUCLEOTIDE SEQUENCE [LARGE SCALE GENOMIC DNA]</scope>
    <source>
        <strain evidence="2 3">CECT 8804</strain>
    </source>
</reference>
<accession>A0ABX0TXL2</accession>
<dbReference type="NCBIfam" id="TIGR01849">
    <property type="entry name" value="PHB_depoly_PhaZ"/>
    <property type="match status" value="1"/>
</dbReference>
<dbReference type="Pfam" id="PF06850">
    <property type="entry name" value="PHB_depo_C"/>
    <property type="match status" value="1"/>
</dbReference>
<keyword evidence="3" id="KW-1185">Reference proteome</keyword>
<feature type="domain" description="PHB de-polymerase C-terminal" evidence="1">
    <location>
        <begin position="205"/>
        <end position="405"/>
    </location>
</feature>
<proteinExistence type="predicted"/>
<evidence type="ECO:0000313" key="3">
    <source>
        <dbReference type="Proteomes" id="UP000727456"/>
    </source>
</evidence>
<evidence type="ECO:0000313" key="2">
    <source>
        <dbReference type="EMBL" id="NIJ09192.1"/>
    </source>
</evidence>
<protein>
    <submittedName>
        <fullName evidence="2">Poly(3-hydroxybutyrate) depolymerase</fullName>
        <ecNumber evidence="2">3.1.1.75</ecNumber>
    </submittedName>
</protein>
<dbReference type="InterPro" id="IPR029058">
    <property type="entry name" value="AB_hydrolase_fold"/>
</dbReference>
<organism evidence="2 3">
    <name type="scientific">Sphingomonas vulcanisoli</name>
    <dbReference type="NCBI Taxonomy" id="1658060"/>
    <lineage>
        <taxon>Bacteria</taxon>
        <taxon>Pseudomonadati</taxon>
        <taxon>Pseudomonadota</taxon>
        <taxon>Alphaproteobacteria</taxon>
        <taxon>Sphingomonadales</taxon>
        <taxon>Sphingomonadaceae</taxon>
        <taxon>Sphingomonas</taxon>
    </lineage>
</organism>
<sequence>MLYEAFELQRNWFAGAGALAELSADWWNNPANPLAKTALGTVMASGLDVFAHASAIYGKPAFGLDTTLIGGTPFAIVEEIEEAKPFGQLIHFTKPDYTGPAQPKLLIVAPMSGHYATLLRGTVERLLPGHDVWITDWADARAVSLAEGHFDLEDYVDYVIGFLRHIGPGTHVLAVCQPSVPVYAATALLSAVKDPARPRTLTMMGGPIDTREAPTEVNTVATQRPFSWFEQNVIATVPWNHPGAGRKVYPGFLQLTGFMAMNFGNHLASHWQMFRQLIDGDQEHADATKAFYDEYRSVCDMTAEFYLQTIDVVFQRHLLPKGEMTHRGQKVDPGAITDVAILAIEGEKDDISGLGQTKAALKIATNLPNALKKYHMAKSVGHYGIFNGRRWRQEIAPVMEQFIADAEVRAAGTPRAATIAPVIVKPKRPVRPPKGTLVA</sequence>
<dbReference type="InterPro" id="IPR010915">
    <property type="entry name" value="PHB_depoly_PhaZ"/>
</dbReference>
<gene>
    <name evidence="2" type="ORF">FHS31_002824</name>
</gene>
<evidence type="ECO:0000259" key="1">
    <source>
        <dbReference type="Pfam" id="PF06850"/>
    </source>
</evidence>
<dbReference type="Gene3D" id="3.40.50.1820">
    <property type="entry name" value="alpha/beta hydrolase"/>
    <property type="match status" value="1"/>
</dbReference>
<dbReference type="PIRSF" id="PIRSF020818">
    <property type="entry name" value="PHB_depoly_PhaZ"/>
    <property type="match status" value="1"/>
</dbReference>
<dbReference type="InterPro" id="IPR009656">
    <property type="entry name" value="PHB_depo_C"/>
</dbReference>
<dbReference type="SUPFAM" id="SSF53474">
    <property type="entry name" value="alpha/beta-Hydrolases"/>
    <property type="match status" value="1"/>
</dbReference>
<name>A0ABX0TXL2_9SPHN</name>